<feature type="binding site" evidence="2">
    <location>
        <position position="61"/>
    </location>
    <ligand>
        <name>Fe cation</name>
        <dbReference type="ChEBI" id="CHEBI:24875"/>
    </ligand>
</feature>
<feature type="domain" description="Pirin C-terminal" evidence="5">
    <location>
        <begin position="175"/>
        <end position="272"/>
    </location>
</feature>
<dbReference type="InterPro" id="IPR003829">
    <property type="entry name" value="Pirin_N_dom"/>
</dbReference>
<dbReference type="Gene3D" id="2.60.120.10">
    <property type="entry name" value="Jelly Rolls"/>
    <property type="match status" value="2"/>
</dbReference>
<feature type="domain" description="Pirin N-terminal" evidence="4">
    <location>
        <begin position="25"/>
        <end position="123"/>
    </location>
</feature>
<keyword evidence="6" id="KW-0560">Oxidoreductase</keyword>
<organism evidence="6 7">
    <name type="scientific">Pluralibacter gergoviae</name>
    <name type="common">Enterobacter gergoviae</name>
    <dbReference type="NCBI Taxonomy" id="61647"/>
    <lineage>
        <taxon>Bacteria</taxon>
        <taxon>Pseudomonadati</taxon>
        <taxon>Pseudomonadota</taxon>
        <taxon>Gammaproteobacteria</taxon>
        <taxon>Enterobacterales</taxon>
        <taxon>Enterobacteriaceae</taxon>
        <taxon>Pluralibacter</taxon>
    </lineage>
</organism>
<dbReference type="InterPro" id="IPR012093">
    <property type="entry name" value="Pirin"/>
</dbReference>
<dbReference type="PATRIC" id="fig|61647.15.peg.2645"/>
<evidence type="ECO:0000256" key="1">
    <source>
        <dbReference type="ARBA" id="ARBA00008416"/>
    </source>
</evidence>
<feature type="binding site" evidence="2">
    <location>
        <position position="63"/>
    </location>
    <ligand>
        <name>Fe cation</name>
        <dbReference type="ChEBI" id="CHEBI:24875"/>
    </ligand>
</feature>
<keyword evidence="2" id="KW-0408">Iron</keyword>
<feature type="binding site" evidence="2">
    <location>
        <position position="107"/>
    </location>
    <ligand>
        <name>Fe cation</name>
        <dbReference type="ChEBI" id="CHEBI:24875"/>
    </ligand>
</feature>
<comment type="cofactor">
    <cofactor evidence="2">
        <name>Fe cation</name>
        <dbReference type="ChEBI" id="CHEBI:24875"/>
    </cofactor>
    <text evidence="2">Binds 1 Fe cation per subunit.</text>
</comment>
<gene>
    <name evidence="6" type="ORF">ABW06_20415</name>
</gene>
<dbReference type="PANTHER" id="PTHR13903:SF8">
    <property type="entry name" value="PIRIN"/>
    <property type="match status" value="1"/>
</dbReference>
<dbReference type="GO" id="GO:0051213">
    <property type="term" value="F:dioxygenase activity"/>
    <property type="evidence" value="ECO:0007669"/>
    <property type="project" value="UniProtKB-KW"/>
</dbReference>
<evidence type="ECO:0000259" key="4">
    <source>
        <dbReference type="Pfam" id="PF02678"/>
    </source>
</evidence>
<proteinExistence type="inferred from homology"/>
<feature type="binding site" evidence="2">
    <location>
        <position position="105"/>
    </location>
    <ligand>
        <name>Fe cation</name>
        <dbReference type="ChEBI" id="CHEBI:24875"/>
    </ligand>
</feature>
<evidence type="ECO:0000256" key="2">
    <source>
        <dbReference type="PIRSR" id="PIRSR006232-1"/>
    </source>
</evidence>
<dbReference type="RefSeq" id="WP_048280345.1">
    <property type="nucleotide sequence ID" value="NZ_LDZF01000026.1"/>
</dbReference>
<dbReference type="CDD" id="cd02247">
    <property type="entry name" value="cupin_pirin_C"/>
    <property type="match status" value="1"/>
</dbReference>
<keyword evidence="6" id="KW-0223">Dioxygenase</keyword>
<evidence type="ECO:0000256" key="3">
    <source>
        <dbReference type="RuleBase" id="RU003457"/>
    </source>
</evidence>
<dbReference type="Pfam" id="PF02678">
    <property type="entry name" value="Pirin"/>
    <property type="match status" value="1"/>
</dbReference>
<dbReference type="InterPro" id="IPR014710">
    <property type="entry name" value="RmlC-like_jellyroll"/>
</dbReference>
<accession>A0A0J5Q006</accession>
<dbReference type="InterPro" id="IPR008778">
    <property type="entry name" value="Pirin_C_dom"/>
</dbReference>
<dbReference type="PIRSF" id="PIRSF006232">
    <property type="entry name" value="Pirin"/>
    <property type="match status" value="1"/>
</dbReference>
<dbReference type="STRING" id="61647.LG71_19450"/>
<keyword evidence="2" id="KW-0479">Metal-binding</keyword>
<evidence type="ECO:0000313" key="7">
    <source>
        <dbReference type="Proteomes" id="UP000036196"/>
    </source>
</evidence>
<name>A0A0J5Q006_PLUGE</name>
<dbReference type="eggNOG" id="COG1741">
    <property type="taxonomic scope" value="Bacteria"/>
</dbReference>
<evidence type="ECO:0000259" key="5">
    <source>
        <dbReference type="Pfam" id="PF05726"/>
    </source>
</evidence>
<dbReference type="InterPro" id="IPR011051">
    <property type="entry name" value="RmlC_Cupin_sf"/>
</dbReference>
<evidence type="ECO:0000313" key="6">
    <source>
        <dbReference type="EMBL" id="KMK11687.1"/>
    </source>
</evidence>
<dbReference type="EMBL" id="LDZF01000026">
    <property type="protein sequence ID" value="KMK11687.1"/>
    <property type="molecule type" value="Genomic_DNA"/>
</dbReference>
<keyword evidence="7" id="KW-1185">Reference proteome</keyword>
<comment type="caution">
    <text evidence="6">The sequence shown here is derived from an EMBL/GenBank/DDBJ whole genome shotgun (WGS) entry which is preliminary data.</text>
</comment>
<reference evidence="6 7" key="1">
    <citation type="submission" date="2015-05" db="EMBL/GenBank/DDBJ databases">
        <title>Genome sequences of Pluralibacter gergoviae.</title>
        <authorList>
            <person name="Greninger A.L."/>
            <person name="Miller S."/>
        </authorList>
    </citation>
    <scope>NUCLEOTIDE SEQUENCE [LARGE SCALE GENOMIC DNA]</scope>
    <source>
        <strain evidence="6 7">JS81F13</strain>
    </source>
</reference>
<sequence>MAMLPAPRQRISARVTDVGGIGVSRALPVRERRLIGAWCFLDHAGPAVFERGQEGMHVGPHPHVGLQTFTWMLDGEVLHRDSLGYRQIVRPGQVNLMTAGCGIAHSEDTAPGHTRLHAAQLWIALPDAARNMPPRFDHYPELPQWQKDAIDFTLLVGDAGGHSAPTMHFSPLLGIDMRASSEATTILPLRPDFEYGAFVLEGEAAADDESIALNELLYLGDGLESVRLTLKKGARILLLGGAKLSEPVMMWWNFVGRSKAELQAFVSAWNSGDPRFGRVADDERAPTRSPVMP</sequence>
<dbReference type="CDD" id="cd02909">
    <property type="entry name" value="cupin_pirin_N"/>
    <property type="match status" value="1"/>
</dbReference>
<dbReference type="PANTHER" id="PTHR13903">
    <property type="entry name" value="PIRIN-RELATED"/>
    <property type="match status" value="1"/>
</dbReference>
<protein>
    <submittedName>
        <fullName evidence="6">Quercetin 2,3-dioxygenase</fullName>
    </submittedName>
</protein>
<dbReference type="GO" id="GO:0046872">
    <property type="term" value="F:metal ion binding"/>
    <property type="evidence" value="ECO:0007669"/>
    <property type="project" value="UniProtKB-KW"/>
</dbReference>
<comment type="similarity">
    <text evidence="1 3">Belongs to the pirin family.</text>
</comment>
<dbReference type="Proteomes" id="UP000036196">
    <property type="component" value="Unassembled WGS sequence"/>
</dbReference>
<dbReference type="SUPFAM" id="SSF51182">
    <property type="entry name" value="RmlC-like cupins"/>
    <property type="match status" value="1"/>
</dbReference>
<dbReference type="AlphaFoldDB" id="A0A0J5Q006"/>
<dbReference type="Pfam" id="PF05726">
    <property type="entry name" value="Pirin_C"/>
    <property type="match status" value="1"/>
</dbReference>